<dbReference type="Gene3D" id="3.30.1360.60">
    <property type="entry name" value="Glucose permease domain IIB"/>
    <property type="match status" value="1"/>
</dbReference>
<gene>
    <name evidence="6" type="ORF">C4B25_03645</name>
</gene>
<name>A0A4R0XSK4_9MOLU</name>
<keyword evidence="4" id="KW-0812">Transmembrane</keyword>
<keyword evidence="7" id="KW-1185">Reference proteome</keyword>
<keyword evidence="2" id="KW-0598">Phosphotransferase system</keyword>
<dbReference type="OrthoDB" id="400941at2"/>
<feature type="domain" description="PTS EIIB type-1" evidence="5">
    <location>
        <begin position="40"/>
        <end position="116"/>
    </location>
</feature>
<dbReference type="GO" id="GO:0009401">
    <property type="term" value="P:phosphoenolpyruvate-dependent sugar phosphotransferase system"/>
    <property type="evidence" value="ECO:0007669"/>
    <property type="project" value="UniProtKB-KW"/>
</dbReference>
<comment type="caution">
    <text evidence="3">Lacks conserved residue(s) required for the propagation of feature annotation.</text>
</comment>
<accession>A0A4R0XSK4</accession>
<evidence type="ECO:0000256" key="2">
    <source>
        <dbReference type="ARBA" id="ARBA00022683"/>
    </source>
</evidence>
<evidence type="ECO:0000313" key="7">
    <source>
        <dbReference type="Proteomes" id="UP000291072"/>
    </source>
</evidence>
<evidence type="ECO:0000313" key="6">
    <source>
        <dbReference type="EMBL" id="TCG10579.1"/>
    </source>
</evidence>
<dbReference type="InterPro" id="IPR001996">
    <property type="entry name" value="PTS_IIB_1"/>
</dbReference>
<dbReference type="GO" id="GO:0008982">
    <property type="term" value="F:protein-N(PI)-phosphohistidine-sugar phosphotransferase activity"/>
    <property type="evidence" value="ECO:0007669"/>
    <property type="project" value="InterPro"/>
</dbReference>
<dbReference type="SUPFAM" id="SSF55604">
    <property type="entry name" value="Glucose permease domain IIB"/>
    <property type="match status" value="1"/>
</dbReference>
<dbReference type="Proteomes" id="UP000291072">
    <property type="component" value="Unassembled WGS sequence"/>
</dbReference>
<keyword evidence="6" id="KW-0813">Transport</keyword>
<reference evidence="6 7" key="1">
    <citation type="submission" date="2018-02" db="EMBL/GenBank/DDBJ databases">
        <title>Mycoplasma marinum and Mycoplasma todarodis sp. nov., moderately halophilic and psychrotolerant mycoplasmas isolated from cephalopods.</title>
        <authorList>
            <person name="Viver T."/>
        </authorList>
    </citation>
    <scope>NUCLEOTIDE SEQUENCE [LARGE SCALE GENOMIC DNA]</scope>
    <source>
        <strain evidence="6 7">5H</strain>
    </source>
</reference>
<evidence type="ECO:0000259" key="5">
    <source>
        <dbReference type="PROSITE" id="PS51098"/>
    </source>
</evidence>
<dbReference type="AlphaFoldDB" id="A0A4R0XSK4"/>
<comment type="caution">
    <text evidence="6">The sequence shown here is derived from an EMBL/GenBank/DDBJ whole genome shotgun (WGS) entry which is preliminary data.</text>
</comment>
<organism evidence="6 7">
    <name type="scientific">Mycoplasma todarodis</name>
    <dbReference type="NCBI Taxonomy" id="1937191"/>
    <lineage>
        <taxon>Bacteria</taxon>
        <taxon>Bacillati</taxon>
        <taxon>Mycoplasmatota</taxon>
        <taxon>Mollicutes</taxon>
        <taxon>Mycoplasmataceae</taxon>
        <taxon>Mycoplasma</taxon>
    </lineage>
</organism>
<keyword evidence="4" id="KW-0472">Membrane</keyword>
<keyword evidence="1" id="KW-0808">Transferase</keyword>
<evidence type="ECO:0000256" key="3">
    <source>
        <dbReference type="PROSITE-ProRule" id="PRU00421"/>
    </source>
</evidence>
<dbReference type="EMBL" id="PSZP01000032">
    <property type="protein sequence ID" value="TCG10579.1"/>
    <property type="molecule type" value="Genomic_DNA"/>
</dbReference>
<evidence type="ECO:0000256" key="4">
    <source>
        <dbReference type="SAM" id="Phobius"/>
    </source>
</evidence>
<dbReference type="PROSITE" id="PS51098">
    <property type="entry name" value="PTS_EIIB_TYPE_1"/>
    <property type="match status" value="1"/>
</dbReference>
<dbReference type="RefSeq" id="WP_131613681.1">
    <property type="nucleotide sequence ID" value="NZ_PSZP01000032.1"/>
</dbReference>
<dbReference type="InterPro" id="IPR036878">
    <property type="entry name" value="Glu_permease_IIB"/>
</dbReference>
<feature type="transmembrane region" description="Helical" evidence="4">
    <location>
        <begin position="6"/>
        <end position="24"/>
    </location>
</feature>
<keyword evidence="6" id="KW-0762">Sugar transport</keyword>
<keyword evidence="4" id="KW-1133">Transmembrane helix</keyword>
<protein>
    <submittedName>
        <fullName evidence="6">PTS glucose transporter subunit IIB</fullName>
    </submittedName>
</protein>
<proteinExistence type="predicted"/>
<sequence>MTTSDKIKIVLLTIVTLGLIWIWINKKQSANKELTVDTKVKVNINSIIDFIGSDNITEITNTHQRVKIMFKDRKDVNKEGLENLKGVSGTMFTSTSVSLVVGKSAAEVAKQLELKK</sequence>
<evidence type="ECO:0000256" key="1">
    <source>
        <dbReference type="ARBA" id="ARBA00022679"/>
    </source>
</evidence>